<feature type="transmembrane region" description="Helical" evidence="1">
    <location>
        <begin position="74"/>
        <end position="100"/>
    </location>
</feature>
<evidence type="ECO:0000313" key="2">
    <source>
        <dbReference type="EMBL" id="NYE18864.1"/>
    </source>
</evidence>
<evidence type="ECO:0000256" key="1">
    <source>
        <dbReference type="SAM" id="Phobius"/>
    </source>
</evidence>
<dbReference type="Proteomes" id="UP000576969">
    <property type="component" value="Unassembled WGS sequence"/>
</dbReference>
<name>A0A7Y9KKK4_9MICO</name>
<sequence length="111" mass="13021">MSEVAGAGIRLLPGLLEDRHHVSHALRILRERLVSVLRDEVHLRRGRRFRLRRPRQPLLGRRLAARRRLETPFVLLRLALPALLIGFCLVLTVQLAYQWILYRRDLDPLHG</sequence>
<keyword evidence="1" id="KW-0812">Transmembrane</keyword>
<reference evidence="2 3" key="1">
    <citation type="submission" date="2020-07" db="EMBL/GenBank/DDBJ databases">
        <title>Sequencing the genomes of 1000 actinobacteria strains.</title>
        <authorList>
            <person name="Klenk H.-P."/>
        </authorList>
    </citation>
    <scope>NUCLEOTIDE SEQUENCE [LARGE SCALE GENOMIC DNA]</scope>
    <source>
        <strain evidence="2 3">DSM 24662</strain>
    </source>
</reference>
<accession>A0A7Y9KKK4</accession>
<keyword evidence="1" id="KW-0472">Membrane</keyword>
<gene>
    <name evidence="2" type="ORF">BJ991_000892</name>
</gene>
<keyword evidence="1" id="KW-1133">Transmembrane helix</keyword>
<dbReference type="RefSeq" id="WP_179487822.1">
    <property type="nucleotide sequence ID" value="NZ_JACCBV010000001.1"/>
</dbReference>
<organism evidence="2 3">
    <name type="scientific">Microbacterium immunditiarum</name>
    <dbReference type="NCBI Taxonomy" id="337480"/>
    <lineage>
        <taxon>Bacteria</taxon>
        <taxon>Bacillati</taxon>
        <taxon>Actinomycetota</taxon>
        <taxon>Actinomycetes</taxon>
        <taxon>Micrococcales</taxon>
        <taxon>Microbacteriaceae</taxon>
        <taxon>Microbacterium</taxon>
    </lineage>
</organism>
<comment type="caution">
    <text evidence="2">The sequence shown here is derived from an EMBL/GenBank/DDBJ whole genome shotgun (WGS) entry which is preliminary data.</text>
</comment>
<dbReference type="EMBL" id="JACCBV010000001">
    <property type="protein sequence ID" value="NYE18864.1"/>
    <property type="molecule type" value="Genomic_DNA"/>
</dbReference>
<protein>
    <submittedName>
        <fullName evidence="2">Anti-sigma factor RsiW</fullName>
    </submittedName>
</protein>
<evidence type="ECO:0000313" key="3">
    <source>
        <dbReference type="Proteomes" id="UP000576969"/>
    </source>
</evidence>
<proteinExistence type="predicted"/>
<keyword evidence="3" id="KW-1185">Reference proteome</keyword>
<dbReference type="AlphaFoldDB" id="A0A7Y9KKK4"/>